<dbReference type="Pfam" id="PF23191">
    <property type="entry name" value="WHD_MCM3_C"/>
    <property type="match status" value="1"/>
</dbReference>
<evidence type="ECO:0000259" key="2">
    <source>
        <dbReference type="Pfam" id="PF23191"/>
    </source>
</evidence>
<comment type="caution">
    <text evidence="3">The sequence shown here is derived from an EMBL/GenBank/DDBJ whole genome shotgun (WGS) entry which is preliminary data.</text>
</comment>
<feature type="compositionally biased region" description="Basic residues" evidence="1">
    <location>
        <begin position="93"/>
        <end position="102"/>
    </location>
</feature>
<dbReference type="EMBL" id="BLLK01000069">
    <property type="protein sequence ID" value="GFH60351.1"/>
    <property type="molecule type" value="Genomic_DNA"/>
</dbReference>
<protein>
    <recommendedName>
        <fullName evidence="2">MCM3-like winged helix domain-containing protein</fullName>
    </recommendedName>
</protein>
<dbReference type="Proteomes" id="UP001054902">
    <property type="component" value="Unassembled WGS sequence"/>
</dbReference>
<feature type="domain" description="MCM3-like winged helix" evidence="2">
    <location>
        <begin position="243"/>
        <end position="313"/>
    </location>
</feature>
<dbReference type="InterPro" id="IPR056575">
    <property type="entry name" value="WH_MCM3_C"/>
</dbReference>
<feature type="region of interest" description="Disordered" evidence="1">
    <location>
        <begin position="68"/>
        <end position="194"/>
    </location>
</feature>
<evidence type="ECO:0000256" key="1">
    <source>
        <dbReference type="SAM" id="MobiDB-lite"/>
    </source>
</evidence>
<gene>
    <name evidence="3" type="ORF">CTEN210_16827</name>
</gene>
<name>A0AAD3DBQ8_9STRA</name>
<organism evidence="3 4">
    <name type="scientific">Chaetoceros tenuissimus</name>
    <dbReference type="NCBI Taxonomy" id="426638"/>
    <lineage>
        <taxon>Eukaryota</taxon>
        <taxon>Sar</taxon>
        <taxon>Stramenopiles</taxon>
        <taxon>Ochrophyta</taxon>
        <taxon>Bacillariophyta</taxon>
        <taxon>Coscinodiscophyceae</taxon>
        <taxon>Chaetocerotophycidae</taxon>
        <taxon>Chaetocerotales</taxon>
        <taxon>Chaetocerotaceae</taxon>
        <taxon>Chaetoceros</taxon>
    </lineage>
</organism>
<dbReference type="AlphaFoldDB" id="A0AAD3DBQ8"/>
<proteinExistence type="predicted"/>
<feature type="compositionally biased region" description="Basic residues" evidence="1">
    <location>
        <begin position="156"/>
        <end position="166"/>
    </location>
</feature>
<keyword evidence="4" id="KW-1185">Reference proteome</keyword>
<evidence type="ECO:0000313" key="4">
    <source>
        <dbReference type="Proteomes" id="UP001054902"/>
    </source>
</evidence>
<feature type="compositionally biased region" description="Basic and acidic residues" evidence="1">
    <location>
        <begin position="103"/>
        <end position="153"/>
    </location>
</feature>
<accession>A0AAD3DBQ8</accession>
<evidence type="ECO:0000313" key="3">
    <source>
        <dbReference type="EMBL" id="GFH60351.1"/>
    </source>
</evidence>
<reference evidence="3 4" key="1">
    <citation type="journal article" date="2021" name="Sci. Rep.">
        <title>The genome of the diatom Chaetoceros tenuissimus carries an ancient integrated fragment of an extant virus.</title>
        <authorList>
            <person name="Hongo Y."/>
            <person name="Kimura K."/>
            <person name="Takaki Y."/>
            <person name="Yoshida Y."/>
            <person name="Baba S."/>
            <person name="Kobayashi G."/>
            <person name="Nagasaki K."/>
            <person name="Hano T."/>
            <person name="Tomaru Y."/>
        </authorList>
    </citation>
    <scope>NUCLEOTIDE SEQUENCE [LARGE SCALE GENOMIC DNA]</scope>
    <source>
        <strain evidence="3 4">NIES-3715</strain>
    </source>
</reference>
<sequence length="315" mass="34636">MPSASFTLGQLVNVASRTTPGINKPGGVGKVTNISYEDGVMLVDVEYVLGGKEKSIELEFVAEHSFNEENHGRSSRVRRSRVIEEPVKPVTTTKKKKAPKKAALRDASSDNNKKKSENKSVSKSESTGKRKAESSAKKSTEKKVKKNTKEQTNKKPPTKKAVKKSKSSNVKEEKSRAASPPQSAVGNSVPEETPSRRISGFIRNVYSDVKNKAATFVETVVGANDDNDGASSPDSTGSLQLDVDTARLSAFNSSFFEVMRSKMIDCIEITELTDLINQNNQDKDFTELEMRTYLEKLDAESKVMVTWDTGTIYIL</sequence>